<gene>
    <name evidence="1" type="ORF">PlAlph_3560</name>
</gene>
<organism evidence="1">
    <name type="scientific">uncultured Alphaproteobacteria bacterium</name>
    <dbReference type="NCBI Taxonomy" id="91750"/>
    <lineage>
        <taxon>Bacteria</taxon>
        <taxon>Pseudomonadati</taxon>
        <taxon>Pseudomonadota</taxon>
        <taxon>Alphaproteobacteria</taxon>
        <taxon>environmental samples</taxon>
    </lineage>
</organism>
<dbReference type="AlphaFoldDB" id="A0A6G8F2G7"/>
<reference evidence="1" key="1">
    <citation type="journal article" date="2020" name="J. ISSAAS">
        <title>Lactobacilli and other gastrointestinal microbiota of Peromyscus leucopus, reservoir host for agents of Lyme disease and other zoonoses in North America.</title>
        <authorList>
            <person name="Milovic A."/>
            <person name="Bassam K."/>
            <person name="Shao H."/>
            <person name="Chatzistamou I."/>
            <person name="Tufts D.M."/>
            <person name="Diuk-Wasser M."/>
            <person name="Barbour A.G."/>
        </authorList>
    </citation>
    <scope>NUCLEOTIDE SEQUENCE</scope>
    <source>
        <strain evidence="1">LL90</strain>
    </source>
</reference>
<proteinExistence type="predicted"/>
<evidence type="ECO:0000313" key="1">
    <source>
        <dbReference type="EMBL" id="QIM10464.1"/>
    </source>
</evidence>
<accession>A0A6G8F2G7</accession>
<name>A0A6G8F2G7_9PROT</name>
<dbReference type="EMBL" id="MN990730">
    <property type="protein sequence ID" value="QIM10464.1"/>
    <property type="molecule type" value="Genomic_DNA"/>
</dbReference>
<protein>
    <submittedName>
        <fullName evidence="1">Uncharacterized protein</fullName>
    </submittedName>
</protein>
<sequence length="77" mass="8638">MKQYSIKFIGRNAYISDSEGNSTPILSIDFKSILAHKPNGTTLDTDPSLPIVVTTQKENIKIHPKDTLFFSLDKNDK</sequence>